<feature type="non-terminal residue" evidence="2">
    <location>
        <position position="1"/>
    </location>
</feature>
<proteinExistence type="predicted"/>
<feature type="non-terminal residue" evidence="2">
    <location>
        <position position="64"/>
    </location>
</feature>
<gene>
    <name evidence="2" type="ORF">AVDCRST_MAG07-3549</name>
</gene>
<dbReference type="AlphaFoldDB" id="A0A6J4MCI2"/>
<evidence type="ECO:0000256" key="1">
    <source>
        <dbReference type="SAM" id="MobiDB-lite"/>
    </source>
</evidence>
<feature type="compositionally biased region" description="Basic residues" evidence="1">
    <location>
        <begin position="42"/>
        <end position="57"/>
    </location>
</feature>
<name>A0A6J4MCI2_9ACTN</name>
<organism evidence="2">
    <name type="scientific">uncultured Frankineae bacterium</name>
    <dbReference type="NCBI Taxonomy" id="437475"/>
    <lineage>
        <taxon>Bacteria</taxon>
        <taxon>Bacillati</taxon>
        <taxon>Actinomycetota</taxon>
        <taxon>Actinomycetes</taxon>
        <taxon>Frankiales</taxon>
        <taxon>environmental samples</taxon>
    </lineage>
</organism>
<evidence type="ECO:0000313" key="2">
    <source>
        <dbReference type="EMBL" id="CAA9355998.1"/>
    </source>
</evidence>
<feature type="region of interest" description="Disordered" evidence="1">
    <location>
        <begin position="22"/>
        <end position="64"/>
    </location>
</feature>
<dbReference type="EMBL" id="CADCUB010000158">
    <property type="protein sequence ID" value="CAA9355998.1"/>
    <property type="molecule type" value="Genomic_DNA"/>
</dbReference>
<accession>A0A6J4MCI2</accession>
<protein>
    <submittedName>
        <fullName evidence="2">Uncharacterized protein</fullName>
    </submittedName>
</protein>
<reference evidence="2" key="1">
    <citation type="submission" date="2020-02" db="EMBL/GenBank/DDBJ databases">
        <authorList>
            <person name="Meier V. D."/>
        </authorList>
    </citation>
    <scope>NUCLEOTIDE SEQUENCE</scope>
    <source>
        <strain evidence="2">AVDCRST_MAG07</strain>
    </source>
</reference>
<sequence>ATDRVLAADGRAFRGVVRPQLRRRPGAVDAGQPHGAAGAGRGRGRQARVARGLRRHERPGLGAL</sequence>